<dbReference type="AlphaFoldDB" id="A0A6M5Z4L4"/>
<reference evidence="2 3" key="1">
    <citation type="submission" date="2020-05" db="EMBL/GenBank/DDBJ databases">
        <title>Frigoriglobus tundricola gen. nov., sp. nov., a psychrotolerant cellulolytic planctomycete of the family Gemmataceae with two divergent copies of 16S rRNA gene.</title>
        <authorList>
            <person name="Kulichevskaya I.S."/>
            <person name="Ivanova A.A."/>
            <person name="Naumoff D.G."/>
            <person name="Beletsky A.V."/>
            <person name="Rijpstra W.I.C."/>
            <person name="Sinninghe Damste J.S."/>
            <person name="Mardanov A.V."/>
            <person name="Ravin N.V."/>
            <person name="Dedysh S.N."/>
        </authorList>
    </citation>
    <scope>NUCLEOTIDE SEQUENCE [LARGE SCALE GENOMIC DNA]</scope>
    <source>
        <strain evidence="2 3">PL17</strain>
        <plasmid evidence="3">ppl17-1</plasmid>
    </source>
</reference>
<accession>A0A6M5Z4L4</accession>
<keyword evidence="2" id="KW-0614">Plasmid</keyword>
<dbReference type="Proteomes" id="UP000503447">
    <property type="component" value="Plasmid pPL17-1"/>
</dbReference>
<feature type="region of interest" description="Disordered" evidence="1">
    <location>
        <begin position="1"/>
        <end position="23"/>
    </location>
</feature>
<keyword evidence="3" id="KW-1185">Reference proteome</keyword>
<sequence>MTSLSFTASLGSRFDPSRKVAGCGKRDECDVAQSLADVGADW</sequence>
<evidence type="ECO:0000256" key="1">
    <source>
        <dbReference type="SAM" id="MobiDB-lite"/>
    </source>
</evidence>
<gene>
    <name evidence="2" type="ORF">FTUN_9002</name>
</gene>
<evidence type="ECO:0000313" key="3">
    <source>
        <dbReference type="Proteomes" id="UP000503447"/>
    </source>
</evidence>
<proteinExistence type="predicted"/>
<name>A0A6M5Z4L4_9BACT</name>
<protein>
    <submittedName>
        <fullName evidence="2">Uncharacterized protein</fullName>
    </submittedName>
</protein>
<geneLocation type="plasmid" evidence="3">
    <name>ppl17-1</name>
</geneLocation>
<organism evidence="2 3">
    <name type="scientific">Frigoriglobus tundricola</name>
    <dbReference type="NCBI Taxonomy" id="2774151"/>
    <lineage>
        <taxon>Bacteria</taxon>
        <taxon>Pseudomonadati</taxon>
        <taxon>Planctomycetota</taxon>
        <taxon>Planctomycetia</taxon>
        <taxon>Gemmatales</taxon>
        <taxon>Gemmataceae</taxon>
        <taxon>Frigoriglobus</taxon>
    </lineage>
</organism>
<evidence type="ECO:0000313" key="2">
    <source>
        <dbReference type="EMBL" id="QJX01358.1"/>
    </source>
</evidence>
<dbReference type="KEGG" id="ftj:FTUN_9002"/>
<dbReference type="EMBL" id="CP053453">
    <property type="protein sequence ID" value="QJX01358.1"/>
    <property type="molecule type" value="Genomic_DNA"/>
</dbReference>
<feature type="compositionally biased region" description="Polar residues" evidence="1">
    <location>
        <begin position="1"/>
        <end position="10"/>
    </location>
</feature>